<sequence length="581" mass="62235">MANRIVGLDIGAWAIKAVALDTLQRPVEIVGYAEVRLAELATLARAPEPVEETALEEVEASGDDADAAGDAGAEGGDEAADGGDFEEAPESAEVEEQVVREPWVRGIEQLVEQGFFEGVSRVVATMPNGEAMTLRLGVPFEGKAQVASVLPHLLMGSLPMPLQRVTYDFEVMPGRGEEPFDALVGFVESERLAGLLGSMQAVGVDPAVVGISELALRQAAERAMMLQSESFAVIDFGHAHTRLLIQDGERTVVARSIKQGGQALSEVLAESFNLSLEDADRLKVQRARLDVESDAADPAVARVGQVAKEVLGPLVRDLRRTFQSAYARDRVQVETIFICGGASRLQGLKPHLEREFGVAVVPLSVELTVADEAAVSFGARQPEAMVALGAALLSVREKGQADPVNLRQGPFEFRGKSSYVRAQLVRLGIAAAALVVLGLGVLLMQRLDQSAQLEAMKEATAEQTQALFGERLTSPAAIRARLGGAAGPERGFVPLKSAYELLSLVTEGTADVEELKLDRIDIDTDRKLIQMVGVTDSPQSVDQIAASLEREECLSDARKEKVTVQGDNRVQFEIHVTSDCS</sequence>
<evidence type="ECO:0000313" key="3">
    <source>
        <dbReference type="EMBL" id="TXD38215.1"/>
    </source>
</evidence>
<keyword evidence="2" id="KW-1133">Transmembrane helix</keyword>
<dbReference type="PANTHER" id="PTHR32432:SF3">
    <property type="entry name" value="ETHANOLAMINE UTILIZATION PROTEIN EUTJ"/>
    <property type="match status" value="1"/>
</dbReference>
<dbReference type="EMBL" id="VOSM01000002">
    <property type="protein sequence ID" value="TXD38215.1"/>
    <property type="molecule type" value="Genomic_DNA"/>
</dbReference>
<keyword evidence="2" id="KW-0472">Membrane</keyword>
<dbReference type="RefSeq" id="WP_146980157.1">
    <property type="nucleotide sequence ID" value="NZ_VOSM01000002.1"/>
</dbReference>
<dbReference type="Gene3D" id="3.30.420.40">
    <property type="match status" value="2"/>
</dbReference>
<evidence type="ECO:0000313" key="4">
    <source>
        <dbReference type="Proteomes" id="UP000321412"/>
    </source>
</evidence>
<feature type="transmembrane region" description="Helical" evidence="2">
    <location>
        <begin position="424"/>
        <end position="444"/>
    </location>
</feature>
<feature type="compositionally biased region" description="Acidic residues" evidence="1">
    <location>
        <begin position="49"/>
        <end position="67"/>
    </location>
</feature>
<feature type="compositionally biased region" description="Acidic residues" evidence="1">
    <location>
        <begin position="75"/>
        <end position="96"/>
    </location>
</feature>
<feature type="region of interest" description="Disordered" evidence="1">
    <location>
        <begin position="48"/>
        <end position="97"/>
    </location>
</feature>
<name>A0A5C6XH34_9DELT</name>
<dbReference type="InterPro" id="IPR005883">
    <property type="entry name" value="PilM"/>
</dbReference>
<dbReference type="PANTHER" id="PTHR32432">
    <property type="entry name" value="CELL DIVISION PROTEIN FTSA-RELATED"/>
    <property type="match status" value="1"/>
</dbReference>
<reference evidence="3 4" key="1">
    <citation type="submission" date="2019-08" db="EMBL/GenBank/DDBJ databases">
        <title>Bradymonadales sp. TMQ4.</title>
        <authorList>
            <person name="Liang Q."/>
        </authorList>
    </citation>
    <scope>NUCLEOTIDE SEQUENCE [LARGE SCALE GENOMIC DNA]</scope>
    <source>
        <strain evidence="3 4">TMQ4</strain>
    </source>
</reference>
<dbReference type="InterPro" id="IPR043129">
    <property type="entry name" value="ATPase_NBD"/>
</dbReference>
<keyword evidence="2" id="KW-0812">Transmembrane</keyword>
<dbReference type="OrthoDB" id="1926201at2"/>
<accession>A0A5C6XH34</accession>
<dbReference type="Pfam" id="PF11104">
    <property type="entry name" value="PilM_2"/>
    <property type="match status" value="1"/>
</dbReference>
<dbReference type="Gene3D" id="3.30.1490.300">
    <property type="match status" value="1"/>
</dbReference>
<dbReference type="SUPFAM" id="SSF53067">
    <property type="entry name" value="Actin-like ATPase domain"/>
    <property type="match status" value="2"/>
</dbReference>
<comment type="caution">
    <text evidence="3">The sequence shown here is derived from an EMBL/GenBank/DDBJ whole genome shotgun (WGS) entry which is preliminary data.</text>
</comment>
<evidence type="ECO:0000256" key="1">
    <source>
        <dbReference type="SAM" id="MobiDB-lite"/>
    </source>
</evidence>
<dbReference type="Proteomes" id="UP000321412">
    <property type="component" value="Unassembled WGS sequence"/>
</dbReference>
<protein>
    <recommendedName>
        <fullName evidence="5">GspL periplasmic domain-containing protein</fullName>
    </recommendedName>
</protein>
<evidence type="ECO:0000256" key="2">
    <source>
        <dbReference type="SAM" id="Phobius"/>
    </source>
</evidence>
<evidence type="ECO:0008006" key="5">
    <source>
        <dbReference type="Google" id="ProtNLM"/>
    </source>
</evidence>
<gene>
    <name evidence="3" type="ORF">FRC98_04780</name>
</gene>
<dbReference type="AlphaFoldDB" id="A0A5C6XH34"/>
<keyword evidence="4" id="KW-1185">Reference proteome</keyword>
<organism evidence="3 4">
    <name type="scientific">Lujinxingia vulgaris</name>
    <dbReference type="NCBI Taxonomy" id="2600176"/>
    <lineage>
        <taxon>Bacteria</taxon>
        <taxon>Deltaproteobacteria</taxon>
        <taxon>Bradymonadales</taxon>
        <taxon>Lujinxingiaceae</taxon>
        <taxon>Lujinxingia</taxon>
    </lineage>
</organism>
<proteinExistence type="predicted"/>
<dbReference type="InterPro" id="IPR050696">
    <property type="entry name" value="FtsA/MreB"/>
</dbReference>